<name>A0A081PI16_9SPHI</name>
<sequence length="127" mass="14436">MRFRNLIAVFLLAALMLSTFSRQFIYAGFELNQKYISSTLCENRDKPELNCNGKCYLAKKLKQAEEKEKKQEQDGQKKSFQEHCILKTTVTLPALTYTQKRSASAEISSALPVRDAEVLVPPPTLFS</sequence>
<dbReference type="eggNOG" id="ENOG5033A7G">
    <property type="taxonomic scope" value="Bacteria"/>
</dbReference>
<gene>
    <name evidence="1" type="ORF">N180_14585</name>
</gene>
<dbReference type="OrthoDB" id="980645at2"/>
<dbReference type="EMBL" id="JNFF01000045">
    <property type="protein sequence ID" value="KEQ30339.1"/>
    <property type="molecule type" value="Genomic_DNA"/>
</dbReference>
<organism evidence="1 2">
    <name type="scientific">Pedobacter antarcticus 4BY</name>
    <dbReference type="NCBI Taxonomy" id="1358423"/>
    <lineage>
        <taxon>Bacteria</taxon>
        <taxon>Pseudomonadati</taxon>
        <taxon>Bacteroidota</taxon>
        <taxon>Sphingobacteriia</taxon>
        <taxon>Sphingobacteriales</taxon>
        <taxon>Sphingobacteriaceae</taxon>
        <taxon>Pedobacter</taxon>
    </lineage>
</organism>
<dbReference type="RefSeq" id="WP_037439952.1">
    <property type="nucleotide sequence ID" value="NZ_JNFF01000045.1"/>
</dbReference>
<protein>
    <submittedName>
        <fullName evidence="1">Uncharacterized protein</fullName>
    </submittedName>
</protein>
<comment type="caution">
    <text evidence="1">The sequence shown here is derived from an EMBL/GenBank/DDBJ whole genome shotgun (WGS) entry which is preliminary data.</text>
</comment>
<dbReference type="AlphaFoldDB" id="A0A081PI16"/>
<reference evidence="1 2" key="1">
    <citation type="journal article" date="1992" name="Int. J. Syst. Bacteriol.">
        <title>Sphingobacterium antarcticus sp. nov. a Psychrotrophic Bacterium from the Soils of Schirmacher Oasis, Antarctica.</title>
        <authorList>
            <person name="Shivaji S."/>
            <person name="Ray M.K."/>
            <person name="Rao N.S."/>
            <person name="Saiserr L."/>
            <person name="Jagannadham M.V."/>
            <person name="Kumar G.S."/>
            <person name="Reddy G."/>
            <person name="Bhargava P.M."/>
        </authorList>
    </citation>
    <scope>NUCLEOTIDE SEQUENCE [LARGE SCALE GENOMIC DNA]</scope>
    <source>
        <strain evidence="1 2">4BY</strain>
    </source>
</reference>
<keyword evidence="2" id="KW-1185">Reference proteome</keyword>
<evidence type="ECO:0000313" key="2">
    <source>
        <dbReference type="Proteomes" id="UP000028007"/>
    </source>
</evidence>
<proteinExistence type="predicted"/>
<evidence type="ECO:0000313" key="1">
    <source>
        <dbReference type="EMBL" id="KEQ30339.1"/>
    </source>
</evidence>
<dbReference type="Proteomes" id="UP000028007">
    <property type="component" value="Unassembled WGS sequence"/>
</dbReference>
<accession>A0A081PI16</accession>